<dbReference type="Pfam" id="PF05076">
    <property type="entry name" value="SUFU"/>
    <property type="match status" value="1"/>
</dbReference>
<gene>
    <name evidence="3" type="ORF">J2X31_000201</name>
</gene>
<accession>A0ABU1TJQ4</accession>
<sequence length="238" mass="27763">MKIKYYKTILLILASTYLHSQETEKSMSKDVPNSVEIVDSHLEKFFADDADIVVFDEIESEIIHRDVYFIKATEEQPYHILLSCGMSALPMNVPDDIDSSEFAEVMILLPKEWNLEYESFSEERNYWPVRVLKDLMMLPHSNDTWLGFGHTFMHEDNEELAEGIGFNSVMLAHSKELSEDFMQIELENDKTVEIYTLIPLYKEELEFKKKNNATALLEKFDKFGIEEIVKVGRKNVCK</sequence>
<proteinExistence type="predicted"/>
<feature type="chain" id="PRO_5046119478" description="Suppressor of fused-like domain-containing protein" evidence="1">
    <location>
        <begin position="21"/>
        <end position="238"/>
    </location>
</feature>
<protein>
    <recommendedName>
        <fullName evidence="2">Suppressor of fused-like domain-containing protein</fullName>
    </recommendedName>
</protein>
<dbReference type="InterPro" id="IPR020941">
    <property type="entry name" value="SUFU-like_domain"/>
</dbReference>
<dbReference type="RefSeq" id="WP_310023673.1">
    <property type="nucleotide sequence ID" value="NZ_JAVDVI010000001.1"/>
</dbReference>
<feature type="signal peptide" evidence="1">
    <location>
        <begin position="1"/>
        <end position="20"/>
    </location>
</feature>
<keyword evidence="4" id="KW-1185">Reference proteome</keyword>
<reference evidence="3 4" key="1">
    <citation type="submission" date="2023-07" db="EMBL/GenBank/DDBJ databases">
        <title>Sorghum-associated microbial communities from plants grown in Nebraska, USA.</title>
        <authorList>
            <person name="Schachtman D."/>
        </authorList>
    </citation>
    <scope>NUCLEOTIDE SEQUENCE [LARGE SCALE GENOMIC DNA]</scope>
    <source>
        <strain evidence="3 4">3773</strain>
    </source>
</reference>
<dbReference type="Proteomes" id="UP001255185">
    <property type="component" value="Unassembled WGS sequence"/>
</dbReference>
<name>A0ABU1TJQ4_9FLAO</name>
<feature type="domain" description="Suppressor of fused-like" evidence="2">
    <location>
        <begin position="65"/>
        <end position="234"/>
    </location>
</feature>
<keyword evidence="1" id="KW-0732">Signal</keyword>
<evidence type="ECO:0000256" key="1">
    <source>
        <dbReference type="SAM" id="SignalP"/>
    </source>
</evidence>
<evidence type="ECO:0000313" key="3">
    <source>
        <dbReference type="EMBL" id="MDR6966208.1"/>
    </source>
</evidence>
<dbReference type="EMBL" id="JAVDVI010000001">
    <property type="protein sequence ID" value="MDR6966208.1"/>
    <property type="molecule type" value="Genomic_DNA"/>
</dbReference>
<comment type="caution">
    <text evidence="3">The sequence shown here is derived from an EMBL/GenBank/DDBJ whole genome shotgun (WGS) entry which is preliminary data.</text>
</comment>
<evidence type="ECO:0000259" key="2">
    <source>
        <dbReference type="Pfam" id="PF05076"/>
    </source>
</evidence>
<evidence type="ECO:0000313" key="4">
    <source>
        <dbReference type="Proteomes" id="UP001255185"/>
    </source>
</evidence>
<organism evidence="3 4">
    <name type="scientific">Flavobacterium arsenatis</name>
    <dbReference type="NCBI Taxonomy" id="1484332"/>
    <lineage>
        <taxon>Bacteria</taxon>
        <taxon>Pseudomonadati</taxon>
        <taxon>Bacteroidota</taxon>
        <taxon>Flavobacteriia</taxon>
        <taxon>Flavobacteriales</taxon>
        <taxon>Flavobacteriaceae</taxon>
        <taxon>Flavobacterium</taxon>
    </lineage>
</organism>